<feature type="domain" description="DUF4440" evidence="1">
    <location>
        <begin position="5"/>
        <end position="112"/>
    </location>
</feature>
<dbReference type="InterPro" id="IPR027843">
    <property type="entry name" value="DUF4440"/>
</dbReference>
<dbReference type="AlphaFoldDB" id="A0A8A4TMR8"/>
<keyword evidence="3" id="KW-1185">Reference proteome</keyword>
<dbReference type="InterPro" id="IPR032710">
    <property type="entry name" value="NTF2-like_dom_sf"/>
</dbReference>
<protein>
    <submittedName>
        <fullName evidence="2">Nuclear transport factor 2 family protein</fullName>
    </submittedName>
</protein>
<proteinExistence type="predicted"/>
<dbReference type="Gene3D" id="3.10.450.50">
    <property type="match status" value="1"/>
</dbReference>
<dbReference type="RefSeq" id="WP_237380263.1">
    <property type="nucleotide sequence ID" value="NZ_CP071793.1"/>
</dbReference>
<dbReference type="Proteomes" id="UP000663929">
    <property type="component" value="Chromosome"/>
</dbReference>
<organism evidence="2 3">
    <name type="scientific">Sulfidibacter corallicola</name>
    <dbReference type="NCBI Taxonomy" id="2818388"/>
    <lineage>
        <taxon>Bacteria</taxon>
        <taxon>Pseudomonadati</taxon>
        <taxon>Acidobacteriota</taxon>
        <taxon>Holophagae</taxon>
        <taxon>Acanthopleuribacterales</taxon>
        <taxon>Acanthopleuribacteraceae</taxon>
        <taxon>Sulfidibacter</taxon>
    </lineage>
</organism>
<evidence type="ECO:0000313" key="3">
    <source>
        <dbReference type="Proteomes" id="UP000663929"/>
    </source>
</evidence>
<sequence length="124" mass="14496">MRVRFEAFSNAYRNVDLHRLDAMLADEYLHINNGGKPLDKKAWMNWNRQRRQWLDAGQLKIDRYDTDEIQIVVKGDTAVIVGRIQSAGTRQGKPFEVDIRFTNVWVKRGGTWLRLAFHDAPSRP</sequence>
<evidence type="ECO:0000259" key="1">
    <source>
        <dbReference type="Pfam" id="PF14534"/>
    </source>
</evidence>
<name>A0A8A4TMR8_SULCO</name>
<reference evidence="2" key="1">
    <citation type="submission" date="2021-03" db="EMBL/GenBank/DDBJ databases">
        <title>Acanthopleuribacteraceae sp. M133.</title>
        <authorList>
            <person name="Wang G."/>
        </authorList>
    </citation>
    <scope>NUCLEOTIDE SEQUENCE</scope>
    <source>
        <strain evidence="2">M133</strain>
    </source>
</reference>
<dbReference type="EMBL" id="CP071793">
    <property type="protein sequence ID" value="QTD50504.1"/>
    <property type="molecule type" value="Genomic_DNA"/>
</dbReference>
<dbReference type="Pfam" id="PF14534">
    <property type="entry name" value="DUF4440"/>
    <property type="match status" value="1"/>
</dbReference>
<accession>A0A8A4TMR8</accession>
<dbReference type="SUPFAM" id="SSF54427">
    <property type="entry name" value="NTF2-like"/>
    <property type="match status" value="1"/>
</dbReference>
<gene>
    <name evidence="2" type="ORF">J3U87_33385</name>
</gene>
<dbReference type="KEGG" id="scor:J3U87_33385"/>
<evidence type="ECO:0000313" key="2">
    <source>
        <dbReference type="EMBL" id="QTD50504.1"/>
    </source>
</evidence>